<reference evidence="3 4" key="1">
    <citation type="journal article" date="2019" name="Int. J. Syst. Evol. Microbiol.">
        <title>The Global Catalogue of Microorganisms (GCM) 10K type strain sequencing project: providing services to taxonomists for standard genome sequencing and annotation.</title>
        <authorList>
            <consortium name="The Broad Institute Genomics Platform"/>
            <consortium name="The Broad Institute Genome Sequencing Center for Infectious Disease"/>
            <person name="Wu L."/>
            <person name="Ma J."/>
        </authorList>
    </citation>
    <scope>NUCLEOTIDE SEQUENCE [LARGE SCALE GENOMIC DNA]</scope>
    <source>
        <strain evidence="3 4">PSRA2</strain>
    </source>
</reference>
<dbReference type="Proteomes" id="UP001596406">
    <property type="component" value="Unassembled WGS sequence"/>
</dbReference>
<gene>
    <name evidence="3" type="ORF">ACFQHK_03735</name>
</gene>
<name>A0ABD5U8F4_9EURY</name>
<dbReference type="Pfam" id="PF18545">
    <property type="entry name" value="HalOD1"/>
    <property type="match status" value="1"/>
</dbReference>
<keyword evidence="4" id="KW-1185">Reference proteome</keyword>
<dbReference type="InterPro" id="IPR040624">
    <property type="entry name" value="HalOD1"/>
</dbReference>
<feature type="region of interest" description="Disordered" evidence="1">
    <location>
        <begin position="1"/>
        <end position="22"/>
    </location>
</feature>
<accession>A0ABD5U8F4</accession>
<feature type="compositionally biased region" description="Polar residues" evidence="1">
    <location>
        <begin position="1"/>
        <end position="12"/>
    </location>
</feature>
<evidence type="ECO:0000313" key="3">
    <source>
        <dbReference type="EMBL" id="MFC6835616.1"/>
    </source>
</evidence>
<evidence type="ECO:0000259" key="2">
    <source>
        <dbReference type="Pfam" id="PF18545"/>
    </source>
</evidence>
<evidence type="ECO:0000313" key="4">
    <source>
        <dbReference type="Proteomes" id="UP001596406"/>
    </source>
</evidence>
<dbReference type="AlphaFoldDB" id="A0ABD5U8F4"/>
<evidence type="ECO:0000256" key="1">
    <source>
        <dbReference type="SAM" id="MobiDB-lite"/>
    </source>
</evidence>
<dbReference type="EMBL" id="JBHSXM010000001">
    <property type="protein sequence ID" value="MFC6835616.1"/>
    <property type="molecule type" value="Genomic_DNA"/>
</dbReference>
<proteinExistence type="predicted"/>
<sequence>MRHNPQRMSRNAPSHMEYSPTSVDVTVGDDDLAELLVYAMEETLGDDAPATLYDVVDPDALDALFAPRFNGACRPDGAVVLDYEDRTFVVDSAGSVVVE</sequence>
<protein>
    <submittedName>
        <fullName evidence="3">HalOD1 output domain-containing protein</fullName>
    </submittedName>
</protein>
<comment type="caution">
    <text evidence="3">The sequence shown here is derived from an EMBL/GenBank/DDBJ whole genome shotgun (WGS) entry which is preliminary data.</text>
</comment>
<feature type="domain" description="Halobacterial output" evidence="2">
    <location>
        <begin position="50"/>
        <end position="99"/>
    </location>
</feature>
<organism evidence="3 4">
    <name type="scientific">Halomarina ordinaria</name>
    <dbReference type="NCBI Taxonomy" id="3033939"/>
    <lineage>
        <taxon>Archaea</taxon>
        <taxon>Methanobacteriati</taxon>
        <taxon>Methanobacteriota</taxon>
        <taxon>Stenosarchaea group</taxon>
        <taxon>Halobacteria</taxon>
        <taxon>Halobacteriales</taxon>
        <taxon>Natronomonadaceae</taxon>
        <taxon>Halomarina</taxon>
    </lineage>
</organism>